<dbReference type="InterPro" id="IPR011990">
    <property type="entry name" value="TPR-like_helical_dom_sf"/>
</dbReference>
<organism evidence="5 6">
    <name type="scientific">Paramicrosporidium saccamoebae</name>
    <dbReference type="NCBI Taxonomy" id="1246581"/>
    <lineage>
        <taxon>Eukaryota</taxon>
        <taxon>Fungi</taxon>
        <taxon>Fungi incertae sedis</taxon>
        <taxon>Cryptomycota</taxon>
        <taxon>Cryptomycota incertae sedis</taxon>
        <taxon>Paramicrosporidium</taxon>
    </lineage>
</organism>
<evidence type="ECO:0000256" key="2">
    <source>
        <dbReference type="ARBA" id="ARBA00022803"/>
    </source>
</evidence>
<keyword evidence="3" id="KW-0175">Coiled coil</keyword>
<dbReference type="STRING" id="1246581.A0A2H9TI91"/>
<evidence type="ECO:0000313" key="6">
    <source>
        <dbReference type="Proteomes" id="UP000240830"/>
    </source>
</evidence>
<dbReference type="PANTHER" id="PTHR46035:SF1">
    <property type="entry name" value="TETRATRICOPEPTIDE REPEAT PROTEIN 4"/>
    <property type="match status" value="1"/>
</dbReference>
<dbReference type="PANTHER" id="PTHR46035">
    <property type="entry name" value="TETRATRICOPEPTIDE REPEAT PROTEIN 4"/>
    <property type="match status" value="1"/>
</dbReference>
<comment type="caution">
    <text evidence="5">The sequence shown here is derived from an EMBL/GenBank/DDBJ whole genome shotgun (WGS) entry which is preliminary data.</text>
</comment>
<dbReference type="GO" id="GO:0005634">
    <property type="term" value="C:nucleus"/>
    <property type="evidence" value="ECO:0007669"/>
    <property type="project" value="TreeGrafter"/>
</dbReference>
<name>A0A2H9TI91_9FUNG</name>
<dbReference type="SUPFAM" id="SSF48452">
    <property type="entry name" value="TPR-like"/>
    <property type="match status" value="1"/>
</dbReference>
<dbReference type="CDD" id="cd21377">
    <property type="entry name" value="CTWD_Cns1-like"/>
    <property type="match status" value="1"/>
</dbReference>
<protein>
    <recommendedName>
        <fullName evidence="4">Cns1/TTC4 wheel domain-containing protein</fullName>
    </recommendedName>
</protein>
<evidence type="ECO:0000256" key="1">
    <source>
        <dbReference type="ARBA" id="ARBA00022737"/>
    </source>
</evidence>
<dbReference type="GO" id="GO:0051879">
    <property type="term" value="F:Hsp90 protein binding"/>
    <property type="evidence" value="ECO:0007669"/>
    <property type="project" value="InterPro"/>
</dbReference>
<dbReference type="Proteomes" id="UP000240830">
    <property type="component" value="Unassembled WGS sequence"/>
</dbReference>
<keyword evidence="2" id="KW-0802">TPR repeat</keyword>
<dbReference type="OrthoDB" id="420195at2759"/>
<dbReference type="EMBL" id="MTSL01000174">
    <property type="protein sequence ID" value="PJF17468.1"/>
    <property type="molecule type" value="Genomic_DNA"/>
</dbReference>
<dbReference type="InterPro" id="IPR044059">
    <property type="entry name" value="Csn1/TTC4_wheel"/>
</dbReference>
<evidence type="ECO:0000256" key="3">
    <source>
        <dbReference type="SAM" id="Coils"/>
    </source>
</evidence>
<dbReference type="GO" id="GO:0005829">
    <property type="term" value="C:cytosol"/>
    <property type="evidence" value="ECO:0007669"/>
    <property type="project" value="TreeGrafter"/>
</dbReference>
<feature type="coiled-coil region" evidence="3">
    <location>
        <begin position="179"/>
        <end position="213"/>
    </location>
</feature>
<gene>
    <name evidence="5" type="ORF">PSACC_02723</name>
</gene>
<evidence type="ECO:0000259" key="4">
    <source>
        <dbReference type="Pfam" id="PF18972"/>
    </source>
</evidence>
<dbReference type="GO" id="GO:0030544">
    <property type="term" value="F:Hsp70 protein binding"/>
    <property type="evidence" value="ECO:0007669"/>
    <property type="project" value="TreeGrafter"/>
</dbReference>
<dbReference type="AlphaFoldDB" id="A0A2H9TI91"/>
<keyword evidence="6" id="KW-1185">Reference proteome</keyword>
<proteinExistence type="predicted"/>
<sequence length="361" mass="40763">MTDDEHLGQDELAAGMDREAVRSKINDLDARPIEEFPLFMQDLPQDADANIPLTAIQAMLHEGTPYEQALNFKNQGNECFQLGPSGYVDARTFYTRGLACGCEDGPLEAILHLNRAATNLGLGNFGDAIRDAQRALELDNAASEIKAHRRIFQAAVALQKVDVARISHRRLIELEVRVDEKTVKELEHLEAQLAAEELQRKAQEAELERIRSIIGSCGVEVVAGVDSTILNNFESPKNLPTVLRDRRTKRRLWPVLLLYPAVAQSDILQAVDESSTIEELLQMVFTEPPEWDVQGKYRNIKKLRVFWYDERLVEVKKSRNIGELLGKLVTKIERGILPFYVCPEGQDSDALIKRFVSLETF</sequence>
<keyword evidence="1" id="KW-0677">Repeat</keyword>
<dbReference type="GO" id="GO:0006457">
    <property type="term" value="P:protein folding"/>
    <property type="evidence" value="ECO:0007669"/>
    <property type="project" value="TreeGrafter"/>
</dbReference>
<dbReference type="Pfam" id="PF18972">
    <property type="entry name" value="Wheel"/>
    <property type="match status" value="1"/>
</dbReference>
<feature type="domain" description="Cns1/TTC4 wheel" evidence="4">
    <location>
        <begin position="251"/>
        <end position="353"/>
    </location>
</feature>
<reference evidence="5 6" key="1">
    <citation type="submission" date="2016-10" db="EMBL/GenBank/DDBJ databases">
        <title>The genome of Paramicrosporidium saccamoebae is the missing link in understanding Cryptomycota and Microsporidia evolution.</title>
        <authorList>
            <person name="Quandt C.A."/>
            <person name="Beaudet D."/>
            <person name="Corsaro D."/>
            <person name="Michel R."/>
            <person name="Corradi N."/>
            <person name="James T."/>
        </authorList>
    </citation>
    <scope>NUCLEOTIDE SEQUENCE [LARGE SCALE GENOMIC DNA]</scope>
    <source>
        <strain evidence="5 6">KSL3</strain>
    </source>
</reference>
<accession>A0A2H9TI91</accession>
<evidence type="ECO:0000313" key="5">
    <source>
        <dbReference type="EMBL" id="PJF17468.1"/>
    </source>
</evidence>
<dbReference type="Gene3D" id="1.25.40.10">
    <property type="entry name" value="Tetratricopeptide repeat domain"/>
    <property type="match status" value="1"/>
</dbReference>